<dbReference type="InterPro" id="IPR001509">
    <property type="entry name" value="Epimerase_deHydtase"/>
</dbReference>
<dbReference type="CDD" id="cd05242">
    <property type="entry name" value="SDR_a8"/>
    <property type="match status" value="1"/>
</dbReference>
<evidence type="ECO:0000259" key="3">
    <source>
        <dbReference type="Pfam" id="PF08338"/>
    </source>
</evidence>
<gene>
    <name evidence="4" type="ORF">AZF04_14840</name>
</gene>
<comment type="caution">
    <text evidence="4">The sequence shown here is derived from an EMBL/GenBank/DDBJ whole genome shotgun (WGS) entry which is preliminary data.</text>
</comment>
<proteinExistence type="inferred from homology"/>
<dbReference type="Pfam" id="PF01370">
    <property type="entry name" value="Epimerase"/>
    <property type="match status" value="1"/>
</dbReference>
<dbReference type="InterPro" id="IPR010099">
    <property type="entry name" value="SDR39U1"/>
</dbReference>
<dbReference type="InterPro" id="IPR013549">
    <property type="entry name" value="DUF1731"/>
</dbReference>
<comment type="similarity">
    <text evidence="1">Belongs to the NAD(P)-dependent epimerase/dehydratase family. SDR39U1 subfamily.</text>
</comment>
<name>A0A162EZF2_9BACI</name>
<dbReference type="STRING" id="519424.AZF04_14840"/>
<dbReference type="RefSeq" id="WP_061947609.1">
    <property type="nucleotide sequence ID" value="NZ_LTAO01000003.1"/>
</dbReference>
<dbReference type="Pfam" id="PF08338">
    <property type="entry name" value="DUF1731"/>
    <property type="match status" value="1"/>
</dbReference>
<evidence type="ECO:0000256" key="1">
    <source>
        <dbReference type="ARBA" id="ARBA00009353"/>
    </source>
</evidence>
<evidence type="ECO:0000313" key="4">
    <source>
        <dbReference type="EMBL" id="KYG34104.1"/>
    </source>
</evidence>
<dbReference type="Proteomes" id="UP000075806">
    <property type="component" value="Unassembled WGS sequence"/>
</dbReference>
<dbReference type="InterPro" id="IPR036291">
    <property type="entry name" value="NAD(P)-bd_dom_sf"/>
</dbReference>
<dbReference type="NCBIfam" id="TIGR01777">
    <property type="entry name" value="yfcH"/>
    <property type="match status" value="1"/>
</dbReference>
<evidence type="ECO:0000313" key="5">
    <source>
        <dbReference type="Proteomes" id="UP000075806"/>
    </source>
</evidence>
<dbReference type="OrthoDB" id="9801773at2"/>
<organism evidence="4 5">
    <name type="scientific">Alkalihalobacillus trypoxylicola</name>
    <dbReference type="NCBI Taxonomy" id="519424"/>
    <lineage>
        <taxon>Bacteria</taxon>
        <taxon>Bacillati</taxon>
        <taxon>Bacillota</taxon>
        <taxon>Bacilli</taxon>
        <taxon>Bacillales</taxon>
        <taxon>Bacillaceae</taxon>
        <taxon>Alkalihalobacillus</taxon>
    </lineage>
</organism>
<dbReference type="AlphaFoldDB" id="A0A162EZF2"/>
<dbReference type="PANTHER" id="PTHR11092">
    <property type="entry name" value="SUGAR NUCLEOTIDE EPIMERASE RELATED"/>
    <property type="match status" value="1"/>
</dbReference>
<sequence length="295" mass="33697">MKGKIVMAGGTGFTGEYFKKKFEEEGYQVIIISRNPSYINWDHTSKIKEAIEGSELLLNLAGKSVNCRYHKKNRDEIFQSRTETTKLLGECVLSCQTPPKLWINASTATIYRHSDDQAMTEENGEIGEGFSVEVAKAWEKSFFSFSLPTTRQIALRISIVLGKNGGVMTPYRNLAKYGLGGKQGNGKQMFSWIHIEDLYQVIRFLMEKKDATGIYNCAAPNPINNKEFMKAVRNMENRKRGLPAYRWMLELGAIFLRTETELLLKSRWVVPDRLVNEGFPFTYPTIEQALDEIKH</sequence>
<accession>A0A162EZF2</accession>
<reference evidence="4" key="1">
    <citation type="submission" date="2016-02" db="EMBL/GenBank/DDBJ databases">
        <title>Genome sequence of Bacillus trypoxylicola KCTC 13244(T).</title>
        <authorList>
            <person name="Jeong H."/>
            <person name="Park S.-H."/>
            <person name="Choi S.-K."/>
        </authorList>
    </citation>
    <scope>NUCLEOTIDE SEQUENCE [LARGE SCALE GENOMIC DNA]</scope>
    <source>
        <strain evidence="4">KCTC 13244</strain>
    </source>
</reference>
<keyword evidence="5" id="KW-1185">Reference proteome</keyword>
<feature type="domain" description="DUF1731" evidence="3">
    <location>
        <begin position="247"/>
        <end position="293"/>
    </location>
</feature>
<dbReference type="PANTHER" id="PTHR11092:SF0">
    <property type="entry name" value="EPIMERASE FAMILY PROTEIN SDR39U1"/>
    <property type="match status" value="1"/>
</dbReference>
<dbReference type="SUPFAM" id="SSF51735">
    <property type="entry name" value="NAD(P)-binding Rossmann-fold domains"/>
    <property type="match status" value="1"/>
</dbReference>
<feature type="domain" description="NAD-dependent epimerase/dehydratase" evidence="2">
    <location>
        <begin position="5"/>
        <end position="218"/>
    </location>
</feature>
<protein>
    <submittedName>
        <fullName evidence="4">Epimerase</fullName>
    </submittedName>
</protein>
<dbReference type="EMBL" id="LTAO01000003">
    <property type="protein sequence ID" value="KYG34104.1"/>
    <property type="molecule type" value="Genomic_DNA"/>
</dbReference>
<evidence type="ECO:0000259" key="2">
    <source>
        <dbReference type="Pfam" id="PF01370"/>
    </source>
</evidence>
<dbReference type="Gene3D" id="3.40.50.720">
    <property type="entry name" value="NAD(P)-binding Rossmann-like Domain"/>
    <property type="match status" value="1"/>
</dbReference>